<dbReference type="SUPFAM" id="SSF48695">
    <property type="entry name" value="Multiheme cytochromes"/>
    <property type="match status" value="1"/>
</dbReference>
<reference evidence="1" key="1">
    <citation type="journal article" date="2020" name="mSystems">
        <title>Genome- and Community-Level Interaction Insights into Carbon Utilization and Element Cycling Functions of Hydrothermarchaeota in Hydrothermal Sediment.</title>
        <authorList>
            <person name="Zhou Z."/>
            <person name="Liu Y."/>
            <person name="Xu W."/>
            <person name="Pan J."/>
            <person name="Luo Z.H."/>
            <person name="Li M."/>
        </authorList>
    </citation>
    <scope>NUCLEOTIDE SEQUENCE [LARGE SCALE GENOMIC DNA]</scope>
    <source>
        <strain evidence="1">SpSt-747</strain>
    </source>
</reference>
<dbReference type="Pfam" id="PF09719">
    <property type="entry name" value="C_GCAxxG_C_C"/>
    <property type="match status" value="1"/>
</dbReference>
<dbReference type="EMBL" id="DTFV01000062">
    <property type="protein sequence ID" value="HGI30548.1"/>
    <property type="molecule type" value="Genomic_DNA"/>
</dbReference>
<comment type="caution">
    <text evidence="1">The sequence shown here is derived from an EMBL/GenBank/DDBJ whole genome shotgun (WGS) entry which is preliminary data.</text>
</comment>
<gene>
    <name evidence="1" type="ORF">ENV30_04470</name>
</gene>
<sequence length="147" mass="15958">MSSAEYHAQGFNCAESVLLGLCEEMHVASPLIPRIATGFGGGIGHTGNICGAVSGAVMALGIAFGREKPEDRATRDRLYLLVESFLGEVEKALGHLDCFSLIGVCLNTEEGLKRYREENLRERCRSIVATVEEIAKRYLSGKGNPER</sequence>
<organism evidence="1">
    <name type="scientific">Candidatus Caldatribacterium californiense</name>
    <dbReference type="NCBI Taxonomy" id="1454726"/>
    <lineage>
        <taxon>Bacteria</taxon>
        <taxon>Pseudomonadati</taxon>
        <taxon>Atribacterota</taxon>
        <taxon>Atribacteria</taxon>
        <taxon>Atribacterales</taxon>
        <taxon>Candidatus Caldatribacteriaceae</taxon>
        <taxon>Candidatus Caldatribacterium</taxon>
    </lineage>
</organism>
<dbReference type="InterPro" id="IPR010181">
    <property type="entry name" value="CGCAxxGCC_motif"/>
</dbReference>
<protein>
    <submittedName>
        <fullName evidence="1">C_GCAxxG_C_C family protein</fullName>
    </submittedName>
</protein>
<evidence type="ECO:0000313" key="1">
    <source>
        <dbReference type="EMBL" id="HGI30548.1"/>
    </source>
</evidence>
<dbReference type="NCBIfam" id="TIGR01909">
    <property type="entry name" value="C_GCAxxG_C_C"/>
    <property type="match status" value="1"/>
</dbReference>
<dbReference type="AlphaFoldDB" id="A0A7V3YG82"/>
<name>A0A7V3YG82_9BACT</name>
<proteinExistence type="predicted"/>
<dbReference type="InterPro" id="IPR036280">
    <property type="entry name" value="Multihaem_cyt_sf"/>
</dbReference>
<accession>A0A7V3YG82</accession>